<name>A0A5B9VWS5_9BACT</name>
<sequence length="353" mass="37659">MSEHLLFLQAAGSDFGSAHDLADAISEAIRTPHDEAVDGEAHRPDFRDSAIHHGPGPRRRLLHPERIAERLGRAGCSGPEGLLVALAAHATIASPLADIDLDWIASVAARIGDEDLLRETAGVAFTFNTVNRIADARRVRLEYHFLRELKPIKGWVERRLASLTGLAYDLSYKHQARRSSAEMLERLGVLFGRLGAPATPEVFHWLGRSPVVLEGVLEMIEVNLTSHGVHPDLMKEAMGIAVASRAMPGSPLAAMVDQWLSRSSLADGVTLRTLAAPSGIAAGTDLASASRRYAWRVANAAYTITDEEVSSLAALGLSDAELFDLTLAAAVFSALAIIEPISTAVAPVPAAAA</sequence>
<dbReference type="InterPro" id="IPR029032">
    <property type="entry name" value="AhpD-like"/>
</dbReference>
<dbReference type="Gene3D" id="1.20.1290.10">
    <property type="entry name" value="AhpD-like"/>
    <property type="match status" value="1"/>
</dbReference>
<evidence type="ECO:0000313" key="2">
    <source>
        <dbReference type="EMBL" id="QEH32702.1"/>
    </source>
</evidence>
<evidence type="ECO:0000256" key="1">
    <source>
        <dbReference type="SAM" id="MobiDB-lite"/>
    </source>
</evidence>
<reference evidence="2 3" key="1">
    <citation type="submission" date="2019-08" db="EMBL/GenBank/DDBJ databases">
        <title>Deep-cultivation of Planctomycetes and their phenomic and genomic characterization uncovers novel biology.</title>
        <authorList>
            <person name="Wiegand S."/>
            <person name="Jogler M."/>
            <person name="Boedeker C."/>
            <person name="Pinto D."/>
            <person name="Vollmers J."/>
            <person name="Rivas-Marin E."/>
            <person name="Kohn T."/>
            <person name="Peeters S.H."/>
            <person name="Heuer A."/>
            <person name="Rast P."/>
            <person name="Oberbeckmann S."/>
            <person name="Bunk B."/>
            <person name="Jeske O."/>
            <person name="Meyerdierks A."/>
            <person name="Storesund J.E."/>
            <person name="Kallscheuer N."/>
            <person name="Luecker S."/>
            <person name="Lage O.M."/>
            <person name="Pohl T."/>
            <person name="Merkel B.J."/>
            <person name="Hornburger P."/>
            <person name="Mueller R.-W."/>
            <person name="Bruemmer F."/>
            <person name="Labrenz M."/>
            <person name="Spormann A.M."/>
            <person name="Op den Camp H."/>
            <person name="Overmann J."/>
            <person name="Amann R."/>
            <person name="Jetten M.S.M."/>
            <person name="Mascher T."/>
            <person name="Medema M.H."/>
            <person name="Devos D.P."/>
            <person name="Kaster A.-K."/>
            <person name="Ovreas L."/>
            <person name="Rohde M."/>
            <person name="Galperin M.Y."/>
            <person name="Jogler C."/>
        </authorList>
    </citation>
    <scope>NUCLEOTIDE SEQUENCE [LARGE SCALE GENOMIC DNA]</scope>
    <source>
        <strain evidence="2 3">OJF2</strain>
    </source>
</reference>
<dbReference type="EMBL" id="CP042997">
    <property type="protein sequence ID" value="QEH32702.1"/>
    <property type="molecule type" value="Genomic_DNA"/>
</dbReference>
<organism evidence="2 3">
    <name type="scientific">Aquisphaera giovannonii</name>
    <dbReference type="NCBI Taxonomy" id="406548"/>
    <lineage>
        <taxon>Bacteria</taxon>
        <taxon>Pseudomonadati</taxon>
        <taxon>Planctomycetota</taxon>
        <taxon>Planctomycetia</taxon>
        <taxon>Isosphaerales</taxon>
        <taxon>Isosphaeraceae</taxon>
        <taxon>Aquisphaera</taxon>
    </lineage>
</organism>
<keyword evidence="3" id="KW-1185">Reference proteome</keyword>
<dbReference type="Proteomes" id="UP000324233">
    <property type="component" value="Chromosome"/>
</dbReference>
<gene>
    <name evidence="2" type="ORF">OJF2_11810</name>
</gene>
<dbReference type="RefSeq" id="WP_148592069.1">
    <property type="nucleotide sequence ID" value="NZ_CP042997.1"/>
</dbReference>
<dbReference type="SUPFAM" id="SSF69118">
    <property type="entry name" value="AhpD-like"/>
    <property type="match status" value="1"/>
</dbReference>
<accession>A0A5B9VWS5</accession>
<dbReference type="AlphaFoldDB" id="A0A5B9VWS5"/>
<proteinExistence type="predicted"/>
<feature type="compositionally biased region" description="Basic and acidic residues" evidence="1">
    <location>
        <begin position="34"/>
        <end position="51"/>
    </location>
</feature>
<dbReference type="KEGG" id="agv:OJF2_11810"/>
<feature type="region of interest" description="Disordered" evidence="1">
    <location>
        <begin position="34"/>
        <end position="59"/>
    </location>
</feature>
<protein>
    <submittedName>
        <fullName evidence="2">Uncharacterized protein</fullName>
    </submittedName>
</protein>
<evidence type="ECO:0000313" key="3">
    <source>
        <dbReference type="Proteomes" id="UP000324233"/>
    </source>
</evidence>